<reference evidence="9" key="1">
    <citation type="journal article" date="2019" name="Int. J. Syst. Evol. Microbiol.">
        <title>The Global Catalogue of Microorganisms (GCM) 10K type strain sequencing project: providing services to taxonomists for standard genome sequencing and annotation.</title>
        <authorList>
            <consortium name="The Broad Institute Genomics Platform"/>
            <consortium name="The Broad Institute Genome Sequencing Center for Infectious Disease"/>
            <person name="Wu L."/>
            <person name="Ma J."/>
        </authorList>
    </citation>
    <scope>NUCLEOTIDE SEQUENCE [LARGE SCALE GENOMIC DNA]</scope>
    <source>
        <strain evidence="9">CECT 7806</strain>
    </source>
</reference>
<comment type="subcellular location">
    <subcellularLocation>
        <location evidence="1">Membrane</location>
        <topology evidence="1">Multi-pass membrane protein</topology>
    </subcellularLocation>
</comment>
<feature type="transmembrane region" description="Helical" evidence="6">
    <location>
        <begin position="236"/>
        <end position="254"/>
    </location>
</feature>
<keyword evidence="2" id="KW-0813">Transport</keyword>
<feature type="transmembrane region" description="Helical" evidence="6">
    <location>
        <begin position="25"/>
        <end position="43"/>
    </location>
</feature>
<dbReference type="Proteomes" id="UP001244297">
    <property type="component" value="Unassembled WGS sequence"/>
</dbReference>
<feature type="transmembrane region" description="Helical" evidence="6">
    <location>
        <begin position="417"/>
        <end position="437"/>
    </location>
</feature>
<evidence type="ECO:0000313" key="9">
    <source>
        <dbReference type="Proteomes" id="UP001244297"/>
    </source>
</evidence>
<keyword evidence="5 6" id="KW-0472">Membrane</keyword>
<feature type="domain" description="Citrate transporter-like" evidence="7">
    <location>
        <begin position="14"/>
        <end position="374"/>
    </location>
</feature>
<dbReference type="RefSeq" id="WP_238289913.1">
    <property type="nucleotide sequence ID" value="NZ_BPQS01000018.1"/>
</dbReference>
<evidence type="ECO:0000256" key="4">
    <source>
        <dbReference type="ARBA" id="ARBA00022989"/>
    </source>
</evidence>
<feature type="transmembrane region" description="Helical" evidence="6">
    <location>
        <begin position="55"/>
        <end position="73"/>
    </location>
</feature>
<evidence type="ECO:0000256" key="3">
    <source>
        <dbReference type="ARBA" id="ARBA00022692"/>
    </source>
</evidence>
<keyword evidence="3 6" id="KW-0812">Transmembrane</keyword>
<evidence type="ECO:0000313" key="8">
    <source>
        <dbReference type="EMBL" id="MDN3569355.1"/>
    </source>
</evidence>
<evidence type="ECO:0000256" key="2">
    <source>
        <dbReference type="ARBA" id="ARBA00022448"/>
    </source>
</evidence>
<evidence type="ECO:0000256" key="5">
    <source>
        <dbReference type="ARBA" id="ARBA00023136"/>
    </source>
</evidence>
<protein>
    <submittedName>
        <fullName evidence="8">Citrate:proton symporter</fullName>
    </submittedName>
</protein>
<dbReference type="NCBIfam" id="TIGR00784">
    <property type="entry name" value="citMHS"/>
    <property type="match status" value="1"/>
</dbReference>
<gene>
    <name evidence="8" type="ORF">QWZ18_01800</name>
</gene>
<evidence type="ECO:0000259" key="7">
    <source>
        <dbReference type="Pfam" id="PF03600"/>
    </source>
</evidence>
<feature type="transmembrane region" description="Helical" evidence="6">
    <location>
        <begin position="176"/>
        <end position="194"/>
    </location>
</feature>
<dbReference type="EMBL" id="JAUFPT010000005">
    <property type="protein sequence ID" value="MDN3569355.1"/>
    <property type="molecule type" value="Genomic_DNA"/>
</dbReference>
<organism evidence="8 9">
    <name type="scientific">Methylobacterium longum</name>
    <dbReference type="NCBI Taxonomy" id="767694"/>
    <lineage>
        <taxon>Bacteria</taxon>
        <taxon>Pseudomonadati</taxon>
        <taxon>Pseudomonadota</taxon>
        <taxon>Alphaproteobacteria</taxon>
        <taxon>Hyphomicrobiales</taxon>
        <taxon>Methylobacteriaceae</taxon>
        <taxon>Methylobacterium</taxon>
    </lineage>
</organism>
<keyword evidence="9" id="KW-1185">Reference proteome</keyword>
<dbReference type="Pfam" id="PF03600">
    <property type="entry name" value="CitMHS"/>
    <property type="match status" value="1"/>
</dbReference>
<dbReference type="PANTHER" id="PTHR33451:SF3">
    <property type="entry name" value="MALATE-2H(+)_NA(+)-LACTATE ANTIPORTER"/>
    <property type="match status" value="1"/>
</dbReference>
<feature type="transmembrane region" description="Helical" evidence="6">
    <location>
        <begin position="138"/>
        <end position="156"/>
    </location>
</feature>
<dbReference type="InterPro" id="IPR004680">
    <property type="entry name" value="Cit_transptr-like_dom"/>
</dbReference>
<sequence length="439" mass="46283">MLALLGLCTIVLLLAVILTKRMSPLVALIVIPVAAALVGGFGLDTGKFVLTGLQNLAGVVGMFVFAILFFGIVSDAGMLDPIIDRILATVGTRPTRIVPGTTLLALLIHLDGSGAVTFLITIPAMLPLYDRVGIDRRILACAASMAAGVNFLPWTGPMIRASAALKLPIPEIFSPLVPVQLVGLAFIFAVSYWLGLREERRLALAPRLAAAGAAPAPVAARTLSDAERALRRPRRFWINIVLTAAVLGTMVFMAEKVPPALMFMLGTALALIINYPQVDAQRQRIDAHAKAAILMASILLAAGVFTGIMQGTGMLKAMAQTAVTFVPPEMGRHIPFALGLVSMPLSMLFDPDSFYFGVLPVVSEVAQQLGVPPVQVAQGALLGQMTTGFPVSPLTPATFLVCGLTGIDLADHQKFTFPFLLAASVVMTLACVALGVFPL</sequence>
<feature type="transmembrane region" description="Helical" evidence="6">
    <location>
        <begin position="290"/>
        <end position="310"/>
    </location>
</feature>
<name>A0ABT8AHX0_9HYPH</name>
<dbReference type="InterPro" id="IPR014738">
    <property type="entry name" value="Citrate_transporter"/>
</dbReference>
<comment type="caution">
    <text evidence="8">The sequence shown here is derived from an EMBL/GenBank/DDBJ whole genome shotgun (WGS) entry which is preliminary data.</text>
</comment>
<evidence type="ECO:0000256" key="6">
    <source>
        <dbReference type="SAM" id="Phobius"/>
    </source>
</evidence>
<proteinExistence type="predicted"/>
<feature type="transmembrane region" description="Helical" evidence="6">
    <location>
        <begin position="260"/>
        <end position="278"/>
    </location>
</feature>
<dbReference type="InterPro" id="IPR052180">
    <property type="entry name" value="NhaC_Na-H+_Antiporter"/>
</dbReference>
<evidence type="ECO:0000256" key="1">
    <source>
        <dbReference type="ARBA" id="ARBA00004141"/>
    </source>
</evidence>
<keyword evidence="4 6" id="KW-1133">Transmembrane helix</keyword>
<dbReference type="PANTHER" id="PTHR33451">
    <property type="entry name" value="MALATE-2H(+)/NA(+)-LACTATE ANTIPORTER"/>
    <property type="match status" value="1"/>
</dbReference>
<feature type="transmembrane region" description="Helical" evidence="6">
    <location>
        <begin position="103"/>
        <end position="126"/>
    </location>
</feature>
<accession>A0ABT8AHX0</accession>